<dbReference type="PANTHER" id="PTHR13164">
    <property type="entry name" value="CALICYLIN BINDING PROTEIN"/>
    <property type="match status" value="1"/>
</dbReference>
<name>I2CRF0_NANGC</name>
<evidence type="ECO:0000259" key="2">
    <source>
        <dbReference type="PROSITE" id="PS51203"/>
    </source>
</evidence>
<feature type="domain" description="CS" evidence="2">
    <location>
        <begin position="84"/>
        <end position="177"/>
    </location>
</feature>
<feature type="region of interest" description="Disordered" evidence="1">
    <location>
        <begin position="1"/>
        <end position="38"/>
    </location>
</feature>
<accession>I2CRF0</accession>
<dbReference type="Gene3D" id="2.60.40.790">
    <property type="match status" value="1"/>
</dbReference>
<dbReference type="Pfam" id="PF04969">
    <property type="entry name" value="CS"/>
    <property type="match status" value="1"/>
</dbReference>
<proteinExistence type="evidence at transcript level"/>
<dbReference type="InterPro" id="IPR007052">
    <property type="entry name" value="CS_dom"/>
</dbReference>
<feature type="compositionally biased region" description="Acidic residues" evidence="1">
    <location>
        <begin position="17"/>
        <end position="28"/>
    </location>
</feature>
<dbReference type="PANTHER" id="PTHR13164:SF6">
    <property type="entry name" value="CS DOMAIN-CONTAINING PROTEIN"/>
    <property type="match status" value="1"/>
</dbReference>
<dbReference type="InterPro" id="IPR052289">
    <property type="entry name" value="Calcyclin-binding_UBL-bridge"/>
</dbReference>
<dbReference type="PROSITE" id="PS51203">
    <property type="entry name" value="CS"/>
    <property type="match status" value="1"/>
</dbReference>
<reference evidence="3" key="2">
    <citation type="journal article" date="2012" name="Nat. Commun.">
        <title>Draft genome sequence and genetic transformation of the oleaginous alga Nannochloropis gaditana.</title>
        <authorList>
            <person name="Radakovits R."/>
            <person name="Jinkerson R.E."/>
            <person name="Fuerstenberg S.I."/>
            <person name="Tae H."/>
            <person name="Settlage R.E."/>
            <person name="Boore J.L."/>
            <person name="Posewitz M.C."/>
        </authorList>
    </citation>
    <scope>NUCLEOTIDE SEQUENCE</scope>
    <source>
        <strain evidence="3">CCMP526</strain>
    </source>
</reference>
<evidence type="ECO:0000256" key="1">
    <source>
        <dbReference type="SAM" id="MobiDB-lite"/>
    </source>
</evidence>
<dbReference type="AlphaFoldDB" id="I2CRF0"/>
<sequence>MSAYDDPDGMLSGDSMEVNEEEEEEEEGGGPARSALEESIKRKGMNSYYYAHGRKNNAPAWDGQATPRLMSSVAMAPDPQDHPEPIRTYAWSDGEKHVKVYVTVDAVENLREDAVSLEWDAMSLVLTVKAPENKAQVFLIQRLYDEIDNASFRIKREKVILTLTKKEGKVFTWFDLKKEF</sequence>
<organism evidence="3">
    <name type="scientific">Nannochloropsis gaditana (strain CCMP526)</name>
    <name type="common">Green microalga</name>
    <name type="synonym">Microchloropsis gaditana</name>
    <dbReference type="NCBI Taxonomy" id="1093141"/>
    <lineage>
        <taxon>Eukaryota</taxon>
        <taxon>Sar</taxon>
        <taxon>Stramenopiles</taxon>
        <taxon>Ochrophyta</taxon>
        <taxon>Eustigmatophyceae</taxon>
        <taxon>Eustigmatales</taxon>
        <taxon>Monodopsidaceae</taxon>
        <taxon>Nannochloropsis</taxon>
    </lineage>
</organism>
<evidence type="ECO:0000313" key="3">
    <source>
        <dbReference type="EMBL" id="AFJ69483.1"/>
    </source>
</evidence>
<dbReference type="InterPro" id="IPR008978">
    <property type="entry name" value="HSP20-like_chaperone"/>
</dbReference>
<protein>
    <submittedName>
        <fullName evidence="3">Calcyclin binding protein</fullName>
    </submittedName>
</protein>
<reference evidence="3" key="1">
    <citation type="journal article" date="2012" name="Bioengineered">
        <title>Additional insights into the genome of the oleaginous model alga Nannochloropsis gaditana.</title>
        <authorList>
            <person name="Jinkerson R.E."/>
            <person name="Radakovits R."/>
            <person name="Posewitz M.C."/>
        </authorList>
    </citation>
    <scope>NUCLEOTIDE SEQUENCE</scope>
    <source>
        <strain evidence="3">CCMP526</strain>
    </source>
</reference>
<gene>
    <name evidence="3" type="ORF">NGATSA_3025900</name>
</gene>
<dbReference type="EMBL" id="JU980420">
    <property type="protein sequence ID" value="AFJ69483.1"/>
    <property type="molecule type" value="mRNA"/>
</dbReference>
<dbReference type="GO" id="GO:0005634">
    <property type="term" value="C:nucleus"/>
    <property type="evidence" value="ECO:0007669"/>
    <property type="project" value="TreeGrafter"/>
</dbReference>
<dbReference type="SUPFAM" id="SSF49764">
    <property type="entry name" value="HSP20-like chaperones"/>
    <property type="match status" value="1"/>
</dbReference>